<dbReference type="InterPro" id="IPR046348">
    <property type="entry name" value="SIS_dom_sf"/>
</dbReference>
<evidence type="ECO:0000256" key="1">
    <source>
        <dbReference type="ARBA" id="ARBA00000348"/>
    </source>
</evidence>
<evidence type="ECO:0000256" key="8">
    <source>
        <dbReference type="ARBA" id="ARBA00023235"/>
    </source>
</evidence>
<dbReference type="InterPro" id="IPR035461">
    <property type="entry name" value="GmhA/DiaA"/>
</dbReference>
<dbReference type="Pfam" id="PF13580">
    <property type="entry name" value="SIS_2"/>
    <property type="match status" value="1"/>
</dbReference>
<dbReference type="eggNOG" id="COG0279">
    <property type="taxonomic scope" value="Bacteria"/>
</dbReference>
<keyword evidence="9 10" id="KW-0119">Carbohydrate metabolism</keyword>
<dbReference type="CDD" id="cd05006">
    <property type="entry name" value="SIS_GmhA"/>
    <property type="match status" value="1"/>
</dbReference>
<dbReference type="GO" id="GO:0008270">
    <property type="term" value="F:zinc ion binding"/>
    <property type="evidence" value="ECO:0007669"/>
    <property type="project" value="UniProtKB-UniRule"/>
</dbReference>
<dbReference type="STRING" id="686340.Metal_0861"/>
<evidence type="ECO:0000256" key="2">
    <source>
        <dbReference type="ARBA" id="ARBA00003172"/>
    </source>
</evidence>
<dbReference type="Gene3D" id="3.40.50.10490">
    <property type="entry name" value="Glucose-6-phosphate isomerase like protein, domain 1"/>
    <property type="match status" value="1"/>
</dbReference>
<evidence type="ECO:0000256" key="4">
    <source>
        <dbReference type="ARBA" id="ARBA00009894"/>
    </source>
</evidence>
<name>H8GFT9_METAL</name>
<evidence type="ECO:0000256" key="5">
    <source>
        <dbReference type="ARBA" id="ARBA00022490"/>
    </source>
</evidence>
<evidence type="ECO:0000256" key="3">
    <source>
        <dbReference type="ARBA" id="ARBA00004496"/>
    </source>
</evidence>
<dbReference type="EC" id="5.3.1.28" evidence="10"/>
<evidence type="ECO:0000259" key="11">
    <source>
        <dbReference type="PROSITE" id="PS51464"/>
    </source>
</evidence>
<dbReference type="Proteomes" id="UP000005090">
    <property type="component" value="Chromosome"/>
</dbReference>
<comment type="similarity">
    <text evidence="4 10">Belongs to the SIS family. GmhA subfamily.</text>
</comment>
<dbReference type="InterPro" id="IPR001347">
    <property type="entry name" value="SIS_dom"/>
</dbReference>
<dbReference type="PANTHER" id="PTHR30390">
    <property type="entry name" value="SEDOHEPTULOSE 7-PHOSPHATE ISOMERASE / DNAA INITIATOR-ASSOCIATING FACTOR FOR REPLICATION INITIATION"/>
    <property type="match status" value="1"/>
</dbReference>
<feature type="binding site" evidence="10">
    <location>
        <position position="56"/>
    </location>
    <ligand>
        <name>Zn(2+)</name>
        <dbReference type="ChEBI" id="CHEBI:29105"/>
    </ligand>
</feature>
<comment type="catalytic activity">
    <reaction evidence="1 10">
        <text>2 D-sedoheptulose 7-phosphate = D-glycero-alpha-D-manno-heptose 7-phosphate + D-glycero-beta-D-manno-heptose 7-phosphate</text>
        <dbReference type="Rhea" id="RHEA:27489"/>
        <dbReference type="ChEBI" id="CHEBI:57483"/>
        <dbReference type="ChEBI" id="CHEBI:60203"/>
        <dbReference type="ChEBI" id="CHEBI:60204"/>
        <dbReference type="EC" id="5.3.1.28"/>
    </reaction>
</comment>
<gene>
    <name evidence="10" type="primary">gmhA</name>
    <name evidence="12" type="ORF">Metal_0861</name>
</gene>
<comment type="subcellular location">
    <subcellularLocation>
        <location evidence="3 10">Cytoplasm</location>
    </subcellularLocation>
</comment>
<reference evidence="12 13" key="1">
    <citation type="journal article" date="2013" name="Genome Announc.">
        <title>Genome Sequence of the Obligate Gammaproteobacterial Methanotroph Methylomicrobium album Strain BG8.</title>
        <authorList>
            <person name="Kits K.D."/>
            <person name="Kalyuzhnaya M.G."/>
            <person name="Klotz M.G."/>
            <person name="Jetten M.S."/>
            <person name="Op den Camp H.J."/>
            <person name="Vuilleumier S."/>
            <person name="Bringel F."/>
            <person name="Dispirito A.A."/>
            <person name="Murrell J.C."/>
            <person name="Bruce D."/>
            <person name="Cheng J.F."/>
            <person name="Copeland A."/>
            <person name="Goodwin L."/>
            <person name="Hauser L."/>
            <person name="Lajus A."/>
            <person name="Land M.L."/>
            <person name="Lapidus A."/>
            <person name="Lucas S."/>
            <person name="Medigue C."/>
            <person name="Pitluck S."/>
            <person name="Woyke T."/>
            <person name="Zeytun A."/>
            <person name="Stein L.Y."/>
        </authorList>
    </citation>
    <scope>NUCLEOTIDE SEQUENCE [LARGE SCALE GENOMIC DNA]</scope>
    <source>
        <strain evidence="12 13">BG8</strain>
    </source>
</reference>
<feature type="binding site" evidence="10">
    <location>
        <begin position="115"/>
        <end position="117"/>
    </location>
    <ligand>
        <name>substrate</name>
    </ligand>
</feature>
<comment type="pathway">
    <text evidence="10">Carbohydrate biosynthesis; D-glycero-D-manno-heptose 7-phosphate biosynthesis; D-glycero-alpha-D-manno-heptose 7-phosphate and D-glycero-beta-D-manno-heptose 7-phosphate from sedoheptulose 7-phosphate: step 1/1.</text>
</comment>
<dbReference type="PANTHER" id="PTHR30390:SF6">
    <property type="entry name" value="DNAA INITIATOR-ASSOCIATING PROTEIN DIAA"/>
    <property type="match status" value="1"/>
</dbReference>
<evidence type="ECO:0000256" key="7">
    <source>
        <dbReference type="ARBA" id="ARBA00022833"/>
    </source>
</evidence>
<dbReference type="AlphaFoldDB" id="H8GFT9"/>
<evidence type="ECO:0000256" key="6">
    <source>
        <dbReference type="ARBA" id="ARBA00022723"/>
    </source>
</evidence>
<dbReference type="GO" id="GO:0005737">
    <property type="term" value="C:cytoplasm"/>
    <property type="evidence" value="ECO:0007669"/>
    <property type="project" value="UniProtKB-SubCell"/>
</dbReference>
<dbReference type="PROSITE" id="PS51464">
    <property type="entry name" value="SIS"/>
    <property type="match status" value="1"/>
</dbReference>
<keyword evidence="7 10" id="KW-0862">Zinc</keyword>
<feature type="binding site" evidence="10">
    <location>
        <position position="167"/>
    </location>
    <ligand>
        <name>substrate</name>
    </ligand>
</feature>
<feature type="binding site" evidence="10">
    <location>
        <begin position="47"/>
        <end position="49"/>
    </location>
    <ligand>
        <name>substrate</name>
    </ligand>
</feature>
<feature type="binding site" evidence="10">
    <location>
        <position position="60"/>
    </location>
    <ligand>
        <name>Zn(2+)</name>
        <dbReference type="ChEBI" id="CHEBI:29105"/>
    </ligand>
</feature>
<comment type="cofactor">
    <cofactor evidence="10">
        <name>Zn(2+)</name>
        <dbReference type="ChEBI" id="CHEBI:29105"/>
    </cofactor>
    <text evidence="10">Binds 1 zinc ion per subunit.</text>
</comment>
<dbReference type="GO" id="GO:2001061">
    <property type="term" value="P:D-glycero-D-manno-heptose 7-phosphate biosynthetic process"/>
    <property type="evidence" value="ECO:0007669"/>
    <property type="project" value="UniProtKB-UniPathway"/>
</dbReference>
<dbReference type="HAMAP" id="MF_00067">
    <property type="entry name" value="GmhA"/>
    <property type="match status" value="1"/>
</dbReference>
<evidence type="ECO:0000256" key="9">
    <source>
        <dbReference type="ARBA" id="ARBA00023277"/>
    </source>
</evidence>
<feature type="binding site" evidence="10">
    <location>
        <position position="120"/>
    </location>
    <ligand>
        <name>substrate</name>
    </ligand>
</feature>
<feature type="domain" description="SIS" evidence="11">
    <location>
        <begin position="32"/>
        <end position="191"/>
    </location>
</feature>
<comment type="miscellaneous">
    <text evidence="10">The reaction produces a racemic mixture of D-glycero-alpha-D-manno-heptose 7-phosphate and D-glycero-beta-D-manno-heptose 7-phosphate.</text>
</comment>
<evidence type="ECO:0000313" key="13">
    <source>
        <dbReference type="Proteomes" id="UP000005090"/>
    </source>
</evidence>
<dbReference type="SUPFAM" id="SSF53697">
    <property type="entry name" value="SIS domain"/>
    <property type="match status" value="1"/>
</dbReference>
<keyword evidence="5 10" id="KW-0963">Cytoplasm</keyword>
<organism evidence="12 13">
    <name type="scientific">Methylomicrobium album BG8</name>
    <dbReference type="NCBI Taxonomy" id="686340"/>
    <lineage>
        <taxon>Bacteria</taxon>
        <taxon>Pseudomonadati</taxon>
        <taxon>Pseudomonadota</taxon>
        <taxon>Gammaproteobacteria</taxon>
        <taxon>Methylococcales</taxon>
        <taxon>Methylococcaceae</taxon>
        <taxon>Methylomicrobium</taxon>
    </lineage>
</organism>
<comment type="subunit">
    <text evidence="10">Homotetramer.</text>
</comment>
<dbReference type="EMBL" id="CM001475">
    <property type="protein sequence ID" value="EIC28690.1"/>
    <property type="molecule type" value="Genomic_DNA"/>
</dbReference>
<dbReference type="GO" id="GO:0005975">
    <property type="term" value="P:carbohydrate metabolic process"/>
    <property type="evidence" value="ECO:0007669"/>
    <property type="project" value="UniProtKB-UniRule"/>
</dbReference>
<feature type="binding site" evidence="10">
    <location>
        <position position="167"/>
    </location>
    <ligand>
        <name>Zn(2+)</name>
        <dbReference type="ChEBI" id="CHEBI:29105"/>
    </ligand>
</feature>
<feature type="binding site" evidence="10">
    <location>
        <position position="60"/>
    </location>
    <ligand>
        <name>substrate</name>
    </ligand>
</feature>
<evidence type="ECO:0000313" key="12">
    <source>
        <dbReference type="EMBL" id="EIC28690.1"/>
    </source>
</evidence>
<comment type="function">
    <text evidence="2 10">Catalyzes the isomerization of sedoheptulose 7-phosphate in D-glycero-D-manno-heptose 7-phosphate.</text>
</comment>
<dbReference type="GO" id="GO:0097367">
    <property type="term" value="F:carbohydrate derivative binding"/>
    <property type="evidence" value="ECO:0007669"/>
    <property type="project" value="InterPro"/>
</dbReference>
<dbReference type="UniPathway" id="UPA00041">
    <property type="reaction ID" value="UER00436"/>
</dbReference>
<dbReference type="InterPro" id="IPR050099">
    <property type="entry name" value="SIS_GmhA/DiaA_subfam"/>
</dbReference>
<accession>H8GFT9</accession>
<sequence>MKTFIAELEQHQAMIEKLRTRTDVIESAGELLIDTLKQGGKILLCGNGGSAADCQHIAAEFVVRYEKHRRPLAAIALTTDSSILTAHSNDYHFDSVFARQVEALGTDNDCLIAISTSGTSRNVLNAAEAAIDKGMAVIGLTGNGGGMLAGVATMSIVVPEQVTARIQEAHILIGHWWCGLVEEAFHDRDHT</sequence>
<protein>
    <recommendedName>
        <fullName evidence="10">Phosphoheptose isomerase</fullName>
        <ecNumber evidence="10">5.3.1.28</ecNumber>
    </recommendedName>
    <alternativeName>
        <fullName evidence="10">Sedoheptulose 7-phosphate isomerase</fullName>
    </alternativeName>
</protein>
<dbReference type="GO" id="GO:0008968">
    <property type="term" value="F:D-sedoheptulose 7-phosphate isomerase activity"/>
    <property type="evidence" value="ECO:0007669"/>
    <property type="project" value="UniProtKB-UniRule"/>
</dbReference>
<keyword evidence="13" id="KW-1185">Reference proteome</keyword>
<evidence type="ECO:0000256" key="10">
    <source>
        <dbReference type="HAMAP-Rule" id="MF_00067"/>
    </source>
</evidence>
<keyword evidence="6 10" id="KW-0479">Metal-binding</keyword>
<dbReference type="InterPro" id="IPR004515">
    <property type="entry name" value="Phosphoheptose_Isoase"/>
</dbReference>
<dbReference type="HOGENOM" id="CLU_080999_3_1_6"/>
<proteinExistence type="inferred from homology"/>
<feature type="binding site" evidence="10">
    <location>
        <begin position="89"/>
        <end position="90"/>
    </location>
    <ligand>
        <name>substrate</name>
    </ligand>
</feature>
<feature type="binding site" evidence="10">
    <location>
        <position position="175"/>
    </location>
    <ligand>
        <name>Zn(2+)</name>
        <dbReference type="ChEBI" id="CHEBI:29105"/>
    </ligand>
</feature>
<keyword evidence="8 10" id="KW-0413">Isomerase</keyword>